<keyword evidence="6" id="KW-0067">ATP-binding</keyword>
<dbReference type="GO" id="GO:0032502">
    <property type="term" value="P:developmental process"/>
    <property type="evidence" value="ECO:0007669"/>
    <property type="project" value="TreeGrafter"/>
</dbReference>
<dbReference type="AlphaFoldDB" id="A0A819WHA7"/>
<comment type="caution">
    <text evidence="8">The sequence shown here is derived from an EMBL/GenBank/DDBJ whole genome shotgun (WGS) entry which is preliminary data.</text>
</comment>
<dbReference type="GO" id="GO:0005524">
    <property type="term" value="F:ATP binding"/>
    <property type="evidence" value="ECO:0007669"/>
    <property type="project" value="UniProtKB-KW"/>
</dbReference>
<evidence type="ECO:0000256" key="4">
    <source>
        <dbReference type="ARBA" id="ARBA00022741"/>
    </source>
</evidence>
<dbReference type="Pfam" id="PF00012">
    <property type="entry name" value="HSP70"/>
    <property type="match status" value="1"/>
</dbReference>
<evidence type="ECO:0000259" key="7">
    <source>
        <dbReference type="PROSITE" id="PS50888"/>
    </source>
</evidence>
<dbReference type="FunFam" id="3.90.640.10:FF:000153">
    <property type="entry name" value="Endoplasmic reticulum chaperone BiP"/>
    <property type="match status" value="1"/>
</dbReference>
<dbReference type="Pfam" id="PF00010">
    <property type="entry name" value="HLH"/>
    <property type="match status" value="1"/>
</dbReference>
<dbReference type="GO" id="GO:0005788">
    <property type="term" value="C:endoplasmic reticulum lumen"/>
    <property type="evidence" value="ECO:0007669"/>
    <property type="project" value="UniProtKB-SubCell"/>
</dbReference>
<dbReference type="SMART" id="SM00353">
    <property type="entry name" value="HLH"/>
    <property type="match status" value="1"/>
</dbReference>
<dbReference type="PANTHER" id="PTHR23349">
    <property type="entry name" value="BASIC HELIX-LOOP-HELIX TRANSCRIPTION FACTOR, TWIST"/>
    <property type="match status" value="1"/>
</dbReference>
<proteinExistence type="inferred from homology"/>
<evidence type="ECO:0000256" key="2">
    <source>
        <dbReference type="ARBA" id="ARBA00007381"/>
    </source>
</evidence>
<dbReference type="SUPFAM" id="SSF53067">
    <property type="entry name" value="Actin-like ATPase domain"/>
    <property type="match status" value="1"/>
</dbReference>
<comment type="subcellular location">
    <subcellularLocation>
        <location evidence="1">Endoplasmic reticulum lumen</location>
    </subcellularLocation>
</comment>
<reference evidence="8" key="1">
    <citation type="submission" date="2021-02" db="EMBL/GenBank/DDBJ databases">
        <authorList>
            <person name="Nowell W R."/>
        </authorList>
    </citation>
    <scope>NUCLEOTIDE SEQUENCE</scope>
</reference>
<evidence type="ECO:0000256" key="5">
    <source>
        <dbReference type="ARBA" id="ARBA00022824"/>
    </source>
</evidence>
<feature type="domain" description="BHLH" evidence="7">
    <location>
        <begin position="62"/>
        <end position="116"/>
    </location>
</feature>
<evidence type="ECO:0000256" key="3">
    <source>
        <dbReference type="ARBA" id="ARBA00022729"/>
    </source>
</evidence>
<dbReference type="GO" id="GO:0000977">
    <property type="term" value="F:RNA polymerase II transcription regulatory region sequence-specific DNA binding"/>
    <property type="evidence" value="ECO:0007669"/>
    <property type="project" value="TreeGrafter"/>
</dbReference>
<dbReference type="PANTHER" id="PTHR23349:SF42">
    <property type="entry name" value="BHLH DOMAIN-CONTAINING PROTEIN"/>
    <property type="match status" value="1"/>
</dbReference>
<gene>
    <name evidence="8" type="ORF">HFQ381_LOCUS2444</name>
</gene>
<evidence type="ECO:0000256" key="6">
    <source>
        <dbReference type="ARBA" id="ARBA00022840"/>
    </source>
</evidence>
<protein>
    <recommendedName>
        <fullName evidence="7">BHLH domain-containing protein</fullName>
    </recommendedName>
</protein>
<dbReference type="GO" id="GO:0046983">
    <property type="term" value="F:protein dimerization activity"/>
    <property type="evidence" value="ECO:0007669"/>
    <property type="project" value="InterPro"/>
</dbReference>
<dbReference type="SUPFAM" id="SSF47459">
    <property type="entry name" value="HLH, helix-loop-helix DNA-binding domain"/>
    <property type="match status" value="1"/>
</dbReference>
<accession>A0A819WHA7</accession>
<dbReference type="InterPro" id="IPR013126">
    <property type="entry name" value="Hsp_70_fam"/>
</dbReference>
<organism evidence="8 9">
    <name type="scientific">Rotaria socialis</name>
    <dbReference type="NCBI Taxonomy" id="392032"/>
    <lineage>
        <taxon>Eukaryota</taxon>
        <taxon>Metazoa</taxon>
        <taxon>Spiralia</taxon>
        <taxon>Gnathifera</taxon>
        <taxon>Rotifera</taxon>
        <taxon>Eurotatoria</taxon>
        <taxon>Bdelloidea</taxon>
        <taxon>Philodinida</taxon>
        <taxon>Philodinidae</taxon>
        <taxon>Rotaria</taxon>
    </lineage>
</organism>
<name>A0A819WHA7_9BILA</name>
<dbReference type="EMBL" id="CAJOBO010000079">
    <property type="protein sequence ID" value="CAF4122271.1"/>
    <property type="molecule type" value="Genomic_DNA"/>
</dbReference>
<dbReference type="InterPro" id="IPR043129">
    <property type="entry name" value="ATPase_NBD"/>
</dbReference>
<dbReference type="GO" id="GO:0140662">
    <property type="term" value="F:ATP-dependent protein folding chaperone"/>
    <property type="evidence" value="ECO:0007669"/>
    <property type="project" value="InterPro"/>
</dbReference>
<evidence type="ECO:0000313" key="9">
    <source>
        <dbReference type="Proteomes" id="UP000663851"/>
    </source>
</evidence>
<sequence length="196" mass="23020">MNVSMWPYAFEGLYQHNRSGTLDSSSGYESANNDTSIVETYAVTHARSEHYRCTKRRMLSCTQREEANRRERHRMEIINQAYEDLRNVLPSKKGRKRQKMSRMDTVDGAIQYIHTLLETLQAVGDAAENQLMSNSESGEDFHQRIVEYFIELCKNKTGKDIRKDYRAVQKLRHEVKKVKRTLSSQHQVKIEIESFR</sequence>
<dbReference type="InterPro" id="IPR036638">
    <property type="entry name" value="HLH_DNA-bd_sf"/>
</dbReference>
<evidence type="ECO:0000313" key="8">
    <source>
        <dbReference type="EMBL" id="CAF4122271.1"/>
    </source>
</evidence>
<keyword evidence="5" id="KW-0256">Endoplasmic reticulum</keyword>
<dbReference type="InterPro" id="IPR050283">
    <property type="entry name" value="E-box_TF_Regulators"/>
</dbReference>
<dbReference type="Gene3D" id="4.10.280.10">
    <property type="entry name" value="Helix-loop-helix DNA-binding domain"/>
    <property type="match status" value="1"/>
</dbReference>
<keyword evidence="3" id="KW-0732">Signal</keyword>
<dbReference type="Proteomes" id="UP000663851">
    <property type="component" value="Unassembled WGS sequence"/>
</dbReference>
<dbReference type="InterPro" id="IPR011598">
    <property type="entry name" value="bHLH_dom"/>
</dbReference>
<dbReference type="GO" id="GO:0000981">
    <property type="term" value="F:DNA-binding transcription factor activity, RNA polymerase II-specific"/>
    <property type="evidence" value="ECO:0007669"/>
    <property type="project" value="TreeGrafter"/>
</dbReference>
<dbReference type="PROSITE" id="PS50888">
    <property type="entry name" value="BHLH"/>
    <property type="match status" value="1"/>
</dbReference>
<evidence type="ECO:0000256" key="1">
    <source>
        <dbReference type="ARBA" id="ARBA00004319"/>
    </source>
</evidence>
<comment type="similarity">
    <text evidence="2">Belongs to the heat shock protein 70 family.</text>
</comment>
<keyword evidence="4" id="KW-0547">Nucleotide-binding</keyword>
<dbReference type="Gene3D" id="3.90.640.10">
    <property type="entry name" value="Actin, Chain A, domain 4"/>
    <property type="match status" value="1"/>
</dbReference>